<dbReference type="PANTHER" id="PTHR35535">
    <property type="entry name" value="HEAT SHOCK PROTEIN HSLJ"/>
    <property type="match status" value="1"/>
</dbReference>
<protein>
    <submittedName>
        <fullName evidence="2">META domain-containing protein</fullName>
    </submittedName>
</protein>
<name>A0A4Q5MWX7_9MICO</name>
<keyword evidence="3" id="KW-1185">Reference proteome</keyword>
<dbReference type="OrthoDB" id="5348860at2"/>
<evidence type="ECO:0000313" key="3">
    <source>
        <dbReference type="Proteomes" id="UP000293764"/>
    </source>
</evidence>
<feature type="domain" description="DUF306" evidence="1">
    <location>
        <begin position="30"/>
        <end position="137"/>
    </location>
</feature>
<gene>
    <name evidence="2" type="ORF">EUA98_15350</name>
</gene>
<dbReference type="Gene3D" id="2.40.128.270">
    <property type="match status" value="1"/>
</dbReference>
<sequence>MRATSRVILVGLGLLVAGTAVFMMTRGDDDPLDGSSWVLTDWSEDGIDPAEFAITAEFADGRLAGSSGVNRYTGGYTATSAGEFSVSEVASTMMAGPEPAMAAEAAYLELLASARGFRIEGDRLALLDAEDQEMLTFATGPDATAT</sequence>
<dbReference type="InterPro" id="IPR053147">
    <property type="entry name" value="Hsp_HslJ-like"/>
</dbReference>
<dbReference type="Pfam" id="PF03724">
    <property type="entry name" value="META"/>
    <property type="match status" value="1"/>
</dbReference>
<dbReference type="InterPro" id="IPR038670">
    <property type="entry name" value="HslJ-like_sf"/>
</dbReference>
<dbReference type="RefSeq" id="WP_130103572.1">
    <property type="nucleotide sequence ID" value="NZ_SDWW01000042.1"/>
</dbReference>
<dbReference type="EMBL" id="SDWW01000042">
    <property type="protein sequence ID" value="RYV50096.1"/>
    <property type="molecule type" value="Genomic_DNA"/>
</dbReference>
<comment type="caution">
    <text evidence="2">The sequence shown here is derived from an EMBL/GenBank/DDBJ whole genome shotgun (WGS) entry which is preliminary data.</text>
</comment>
<dbReference type="InterPro" id="IPR005184">
    <property type="entry name" value="DUF306_Meta_HslJ"/>
</dbReference>
<accession>A0A4Q5MWX7</accession>
<organism evidence="2 3">
    <name type="scientific">Pengzhenrongella frigida</name>
    <dbReference type="NCBI Taxonomy" id="1259133"/>
    <lineage>
        <taxon>Bacteria</taxon>
        <taxon>Bacillati</taxon>
        <taxon>Actinomycetota</taxon>
        <taxon>Actinomycetes</taxon>
        <taxon>Micrococcales</taxon>
        <taxon>Pengzhenrongella</taxon>
    </lineage>
</organism>
<evidence type="ECO:0000259" key="1">
    <source>
        <dbReference type="Pfam" id="PF03724"/>
    </source>
</evidence>
<dbReference type="Proteomes" id="UP000293764">
    <property type="component" value="Unassembled WGS sequence"/>
</dbReference>
<dbReference type="PANTHER" id="PTHR35535:SF2">
    <property type="entry name" value="DUF306 DOMAIN-CONTAINING PROTEIN"/>
    <property type="match status" value="1"/>
</dbReference>
<evidence type="ECO:0000313" key="2">
    <source>
        <dbReference type="EMBL" id="RYV50096.1"/>
    </source>
</evidence>
<proteinExistence type="predicted"/>
<dbReference type="AlphaFoldDB" id="A0A4Q5MWX7"/>
<reference evidence="2 3" key="1">
    <citation type="submission" date="2019-01" db="EMBL/GenBank/DDBJ databases">
        <title>Novel species of Cellulomonas.</title>
        <authorList>
            <person name="Liu Q."/>
            <person name="Xin Y.-H."/>
        </authorList>
    </citation>
    <scope>NUCLEOTIDE SEQUENCE [LARGE SCALE GENOMIC DNA]</scope>
    <source>
        <strain evidence="2 3">HLT2-17</strain>
    </source>
</reference>